<evidence type="ECO:0000259" key="1">
    <source>
        <dbReference type="Pfam" id="PF06985"/>
    </source>
</evidence>
<dbReference type="AlphaFoldDB" id="A0A2K0T7W5"/>
<evidence type="ECO:0000313" key="2">
    <source>
        <dbReference type="EMBL" id="PNP41618.1"/>
    </source>
</evidence>
<protein>
    <recommendedName>
        <fullName evidence="1">Heterokaryon incompatibility domain-containing protein</fullName>
    </recommendedName>
</protein>
<name>A0A2K0T7W5_9HYPO</name>
<proteinExistence type="predicted"/>
<dbReference type="PANTHER" id="PTHR33112">
    <property type="entry name" value="DOMAIN PROTEIN, PUTATIVE-RELATED"/>
    <property type="match status" value="1"/>
</dbReference>
<dbReference type="InterPro" id="IPR010730">
    <property type="entry name" value="HET"/>
</dbReference>
<accession>A0A2K0T7W5</accession>
<comment type="caution">
    <text evidence="2">The sequence shown here is derived from an EMBL/GenBank/DDBJ whole genome shotgun (WGS) entry which is preliminary data.</text>
</comment>
<dbReference type="PANTHER" id="PTHR33112:SF10">
    <property type="entry name" value="TOL"/>
    <property type="match status" value="1"/>
</dbReference>
<gene>
    <name evidence="2" type="ORF">TGAMA5MH_06547</name>
</gene>
<evidence type="ECO:0000313" key="3">
    <source>
        <dbReference type="Proteomes" id="UP000236546"/>
    </source>
</evidence>
<dbReference type="Proteomes" id="UP000236546">
    <property type="component" value="Unassembled WGS sequence"/>
</dbReference>
<reference evidence="2 3" key="1">
    <citation type="submission" date="2017-02" db="EMBL/GenBank/DDBJ databases">
        <title>Genomes of Trichoderma spp. with biocontrol activity.</title>
        <authorList>
            <person name="Gardiner D."/>
            <person name="Kazan K."/>
            <person name="Vos C."/>
            <person name="Harvey P."/>
        </authorList>
    </citation>
    <scope>NUCLEOTIDE SEQUENCE [LARGE SCALE GENOMIC DNA]</scope>
    <source>
        <strain evidence="2 3">A5MH</strain>
    </source>
</reference>
<dbReference type="Pfam" id="PF06985">
    <property type="entry name" value="HET"/>
    <property type="match status" value="1"/>
</dbReference>
<dbReference type="EMBL" id="MTYH01000056">
    <property type="protein sequence ID" value="PNP41618.1"/>
    <property type="molecule type" value="Genomic_DNA"/>
</dbReference>
<feature type="domain" description="Heterokaryon incompatibility" evidence="1">
    <location>
        <begin position="41"/>
        <end position="191"/>
    </location>
</feature>
<sequence length="414" mass="47147">MAKALVNETLGPQLPTRVLDVGEINGERIHLVEANGRHGNFCTLSYCWGPKGTQTMITTRDNINDRFDGIRFDHLPKTFQDAVIVTREIGVRYLWIDSLCIIQGDQQDWASEAGKMADVYQKAHLVIAASGAENPEVGIFSKKRRCPYGVKVPYYAEDGQMNGFMHLSVPVQGNPASFWGPLSKRGWTLQEQHLARRILYFMPAGITWKCNMLMTSERTTAQLEDFGDWTDLLQKYSNRQLTYKEDRLAAVEGLGQAIQEASHDKYNYGIFESTIPEQLLWMMEHRPDKSDRLDTLPSWHWASTGVPKLFWRTQGAAWRKLHEQISTEPSGILKVQGFLAKCKILRTKPSQTGPTEDDLFSNLQSTIQQSRSDPLRWIQTSSRPARLAGIAMLDDEHFASAYVLFLVQWEDYGK</sequence>
<dbReference type="OrthoDB" id="4895568at2759"/>
<organism evidence="2 3">
    <name type="scientific">Trichoderma gamsii</name>
    <dbReference type="NCBI Taxonomy" id="398673"/>
    <lineage>
        <taxon>Eukaryota</taxon>
        <taxon>Fungi</taxon>
        <taxon>Dikarya</taxon>
        <taxon>Ascomycota</taxon>
        <taxon>Pezizomycotina</taxon>
        <taxon>Sordariomycetes</taxon>
        <taxon>Hypocreomycetidae</taxon>
        <taxon>Hypocreales</taxon>
        <taxon>Hypocreaceae</taxon>
        <taxon>Trichoderma</taxon>
    </lineage>
</organism>